<proteinExistence type="predicted"/>
<dbReference type="EMBL" id="FRAR01000023">
    <property type="protein sequence ID" value="SHK77160.1"/>
    <property type="molecule type" value="Genomic_DNA"/>
</dbReference>
<accession>A0A1M6V6U8</accession>
<gene>
    <name evidence="1" type="ORF">SAMN02745123_03077</name>
</gene>
<reference evidence="2" key="1">
    <citation type="submission" date="2016-11" db="EMBL/GenBank/DDBJ databases">
        <authorList>
            <person name="Varghese N."/>
            <person name="Submissions S."/>
        </authorList>
    </citation>
    <scope>NUCLEOTIDE SEQUENCE [LARGE SCALE GENOMIC DNA]</scope>
    <source>
        <strain evidence="2">DSM 10349</strain>
    </source>
</reference>
<dbReference type="OrthoDB" id="175771at2"/>
<dbReference type="Proteomes" id="UP000183997">
    <property type="component" value="Unassembled WGS sequence"/>
</dbReference>
<dbReference type="InterPro" id="IPR025945">
    <property type="entry name" value="DHHW"/>
</dbReference>
<evidence type="ECO:0000313" key="1">
    <source>
        <dbReference type="EMBL" id="SHK77160.1"/>
    </source>
</evidence>
<organism evidence="1 2">
    <name type="scientific">Desulforamulus aeronauticus DSM 10349</name>
    <dbReference type="NCBI Taxonomy" id="1121421"/>
    <lineage>
        <taxon>Bacteria</taxon>
        <taxon>Bacillati</taxon>
        <taxon>Bacillota</taxon>
        <taxon>Clostridia</taxon>
        <taxon>Eubacteriales</taxon>
        <taxon>Peptococcaceae</taxon>
        <taxon>Desulforamulus</taxon>
    </lineage>
</organism>
<protein>
    <submittedName>
        <fullName evidence="1">DHHW protein</fullName>
    </submittedName>
</protein>
<dbReference type="RefSeq" id="WP_072916096.1">
    <property type="nucleotide sequence ID" value="NZ_FRAR01000023.1"/>
</dbReference>
<keyword evidence="2" id="KW-1185">Reference proteome</keyword>
<dbReference type="AlphaFoldDB" id="A0A1M6V6U8"/>
<evidence type="ECO:0000313" key="2">
    <source>
        <dbReference type="Proteomes" id="UP000183997"/>
    </source>
</evidence>
<name>A0A1M6V6U8_9FIRM</name>
<dbReference type="Pfam" id="PF14286">
    <property type="entry name" value="DHHW"/>
    <property type="match status" value="1"/>
</dbReference>
<dbReference type="STRING" id="1121421.SAMN02745123_03077"/>
<sequence length="397" mass="45595">MKKVLYANIVLFLATLFCLGFLNVISDKPTISQLENRALKERPKLTTEKLFAGDYCKEFEEYFADTFIFRENFVNLSRDIKELRGFSREDQATIVDHTGANFAAGEPGKTGSILLLKDRAMYIHYFNPQALGLYATAINNLQERLSDGVKIYSLIAPTQIEFVANKKSKEVSAPEKNSIDFVNKRLHRVTPVDAYATLKESWGEYLYFRTDHHWTALGAYRAYTALMKATGDKAVPLEKYAVQELAPFLGSLHTLTLNKNLEKKPDTLQLYQPFTEHQYYVYWSNTPVQREVLEMAHAQNKNKYGIFLGGDIPLGKIVTQVKNGKKILVIKDSYGNAFVPFLIPHYEEIYVVDPRHYKEGVVQLIRDNKIQEVLFINNTDTLIEEDFPKLLLKLVQR</sequence>